<keyword evidence="9" id="KW-1185">Reference proteome</keyword>
<dbReference type="InterPro" id="IPR038716">
    <property type="entry name" value="P1/P2_N_sf"/>
</dbReference>
<evidence type="ECO:0000313" key="10">
    <source>
        <dbReference type="RefSeq" id="XP_004316753.1"/>
    </source>
</evidence>
<evidence type="ECO:0000256" key="7">
    <source>
        <dbReference type="ARBA" id="ARBA00042918"/>
    </source>
</evidence>
<feature type="compositionally biased region" description="Basic and acidic residues" evidence="8">
    <location>
        <begin position="89"/>
        <end position="100"/>
    </location>
</feature>
<dbReference type="InterPro" id="IPR027534">
    <property type="entry name" value="Ribosomal_P1/P2"/>
</dbReference>
<dbReference type="RefSeq" id="XP_004316753.1">
    <property type="nucleotide sequence ID" value="XM_004316705.1"/>
</dbReference>
<dbReference type="InParanoid" id="A0A2U3V2E1"/>
<dbReference type="GO" id="GO:0006414">
    <property type="term" value="P:translational elongation"/>
    <property type="evidence" value="ECO:0007669"/>
    <property type="project" value="InterPro"/>
</dbReference>
<dbReference type="GO" id="GO:0022625">
    <property type="term" value="C:cytosolic large ribosomal subunit"/>
    <property type="evidence" value="ECO:0007669"/>
    <property type="project" value="TreeGrafter"/>
</dbReference>
<dbReference type="HAMAP" id="MF_01478">
    <property type="entry name" value="Ribosomal_L12_arch"/>
    <property type="match status" value="1"/>
</dbReference>
<evidence type="ECO:0000256" key="3">
    <source>
        <dbReference type="ARBA" id="ARBA00022980"/>
    </source>
</evidence>
<gene>
    <name evidence="10" type="primary">LOC101333186</name>
</gene>
<organism evidence="9 10">
    <name type="scientific">Tursiops truncatus</name>
    <name type="common">Atlantic bottle-nosed dolphin</name>
    <name type="synonym">Delphinus truncatus</name>
    <dbReference type="NCBI Taxonomy" id="9739"/>
    <lineage>
        <taxon>Eukaryota</taxon>
        <taxon>Metazoa</taxon>
        <taxon>Chordata</taxon>
        <taxon>Craniata</taxon>
        <taxon>Vertebrata</taxon>
        <taxon>Euteleostomi</taxon>
        <taxon>Mammalia</taxon>
        <taxon>Eutheria</taxon>
        <taxon>Laurasiatheria</taxon>
        <taxon>Artiodactyla</taxon>
        <taxon>Whippomorpha</taxon>
        <taxon>Cetacea</taxon>
        <taxon>Odontoceti</taxon>
        <taxon>Delphinidae</taxon>
        <taxon>Tursiops</taxon>
    </lineage>
</organism>
<dbReference type="AlphaFoldDB" id="A0A2U3V2E1"/>
<evidence type="ECO:0000256" key="5">
    <source>
        <dbReference type="ARBA" id="ARBA00038554"/>
    </source>
</evidence>
<dbReference type="PANTHER" id="PTHR45696:SF32">
    <property type="entry name" value="LARGE RIBOSOMAL SUBUNIT PROTEIN P1"/>
    <property type="match status" value="1"/>
</dbReference>
<dbReference type="Proteomes" id="UP000245320">
    <property type="component" value="Chromosome 13"/>
</dbReference>
<evidence type="ECO:0000256" key="8">
    <source>
        <dbReference type="SAM" id="MobiDB-lite"/>
    </source>
</evidence>
<evidence type="ECO:0000256" key="2">
    <source>
        <dbReference type="ARBA" id="ARBA00005436"/>
    </source>
</evidence>
<dbReference type="GO" id="GO:0030295">
    <property type="term" value="F:protein kinase activator activity"/>
    <property type="evidence" value="ECO:0007669"/>
    <property type="project" value="TreeGrafter"/>
</dbReference>
<comment type="similarity">
    <text evidence="2">Belongs to the eukaryotic ribosomal protein P1/P2 family.</text>
</comment>
<sequence length="114" mass="12034">MASVLELARIYLALILHDDEVTVTEDKINALIKAAGVNVEHLWPGLFAKALANVNIGLLMRNVRTGGPAPAADAALAGGPAPSITVAPAEEKKAETKKEESEESYDGMCFGLFD</sequence>
<dbReference type="PANTHER" id="PTHR45696">
    <property type="entry name" value="60S ACIDIC RIBOSOMAL PROTEIN P1"/>
    <property type="match status" value="1"/>
</dbReference>
<dbReference type="CDD" id="cd05831">
    <property type="entry name" value="Ribosomal_P1"/>
    <property type="match status" value="1"/>
</dbReference>
<reference evidence="10" key="1">
    <citation type="submission" date="2025-08" db="UniProtKB">
        <authorList>
            <consortium name="RefSeq"/>
        </authorList>
    </citation>
    <scope>IDENTIFICATION</scope>
    <source>
        <tissue evidence="10">Spleen</tissue>
    </source>
</reference>
<proteinExistence type="inferred from homology"/>
<comment type="subunit">
    <text evidence="5">Heterodimer with RPLP2 at the lateral ribosomal stalk of the large ribosomal subunit.</text>
</comment>
<dbReference type="GO" id="GO:0002181">
    <property type="term" value="P:cytoplasmic translation"/>
    <property type="evidence" value="ECO:0007669"/>
    <property type="project" value="TreeGrafter"/>
</dbReference>
<evidence type="ECO:0000256" key="6">
    <source>
        <dbReference type="ARBA" id="ARBA00041116"/>
    </source>
</evidence>
<dbReference type="GeneID" id="101333186"/>
<name>A0A2U3V2E1_TURTR</name>
<dbReference type="OrthoDB" id="2194681at2759"/>
<accession>A0A2U3V2E1</accession>
<keyword evidence="4" id="KW-0687">Ribonucleoprotein</keyword>
<comment type="function">
    <text evidence="1">Plays an important role in the elongation step of protein synthesis.</text>
</comment>
<dbReference type="GO" id="GO:0003735">
    <property type="term" value="F:structural constituent of ribosome"/>
    <property type="evidence" value="ECO:0007669"/>
    <property type="project" value="InterPro"/>
</dbReference>
<evidence type="ECO:0000256" key="1">
    <source>
        <dbReference type="ARBA" id="ARBA00003362"/>
    </source>
</evidence>
<protein>
    <recommendedName>
        <fullName evidence="6">Large ribosomal subunit protein P1</fullName>
    </recommendedName>
    <alternativeName>
        <fullName evidence="7">60S acidic ribosomal protein P1</fullName>
    </alternativeName>
</protein>
<dbReference type="Gene3D" id="1.10.10.1410">
    <property type="match status" value="1"/>
</dbReference>
<feature type="region of interest" description="Disordered" evidence="8">
    <location>
        <begin position="82"/>
        <end position="106"/>
    </location>
</feature>
<dbReference type="FunFam" id="1.10.10.1410:FF:000001">
    <property type="entry name" value="60S acidic ribosomal protein P1"/>
    <property type="match status" value="1"/>
</dbReference>
<dbReference type="GO" id="GO:0043021">
    <property type="term" value="F:ribonucleoprotein complex binding"/>
    <property type="evidence" value="ECO:0007669"/>
    <property type="project" value="TreeGrafter"/>
</dbReference>
<evidence type="ECO:0000256" key="4">
    <source>
        <dbReference type="ARBA" id="ARBA00023274"/>
    </source>
</evidence>
<keyword evidence="3" id="KW-0689">Ribosomal protein</keyword>
<dbReference type="Pfam" id="PF00428">
    <property type="entry name" value="Ribosomal_60s"/>
    <property type="match status" value="1"/>
</dbReference>
<evidence type="ECO:0000313" key="9">
    <source>
        <dbReference type="Proteomes" id="UP000245320"/>
    </source>
</evidence>